<feature type="domain" description="DUF3298" evidence="1">
    <location>
        <begin position="175"/>
        <end position="243"/>
    </location>
</feature>
<reference evidence="3 4" key="2">
    <citation type="submission" date="2018-09" db="EMBL/GenBank/DDBJ databases">
        <title>Genomic Encyclopedia of Archaeal and Bacterial Type Strains, Phase II (KMG-II): from individual species to whole genera.</title>
        <authorList>
            <person name="Goeker M."/>
        </authorList>
    </citation>
    <scope>NUCLEOTIDE SEQUENCE [LARGE SCALE GENOMIC DNA]</scope>
    <source>
        <strain evidence="3 4">DSM 27620</strain>
    </source>
</reference>
<evidence type="ECO:0000313" key="3">
    <source>
        <dbReference type="EMBL" id="RKE79775.1"/>
    </source>
</evidence>
<name>A0A420CMZ9_9FLAO</name>
<dbReference type="Pfam" id="PF11738">
    <property type="entry name" value="DUF3298"/>
    <property type="match status" value="1"/>
</dbReference>
<dbReference type="PROSITE" id="PS51257">
    <property type="entry name" value="PROKAR_LIPOPROTEIN"/>
    <property type="match status" value="1"/>
</dbReference>
<evidence type="ECO:0000313" key="5">
    <source>
        <dbReference type="Proteomes" id="UP000658202"/>
    </source>
</evidence>
<sequence>MKNLFTILSFGILLFSCNKKETQEGSTTKSDSIQTKNEFVVDSIRVQDSLQVGKTLTLSFEKQVLVFPNITNKTILDSIYKPANIEAQDYSKKSLATILEKFKNESLKKDESQDYTPEYKQTWDETSAMKVISHQNDVLTLLYSGSGYSGGAHGYYFEAYKAFDLKNNKVISQADIFKNPADANWDKILKDHFEQPEQKEMLLVDKIELNNNFFFDQDKITFVYNQYEITAYAAGVVYITLNFKDIKDQLKPEFVSQYKIK</sequence>
<dbReference type="InterPro" id="IPR037126">
    <property type="entry name" value="PdaC/RsiV-like_sf"/>
</dbReference>
<proteinExistence type="predicted"/>
<dbReference type="Gene3D" id="3.90.640.20">
    <property type="entry name" value="Heat-shock cognate protein, ATPase"/>
    <property type="match status" value="1"/>
</dbReference>
<dbReference type="Gene3D" id="3.30.565.40">
    <property type="entry name" value="Fervidobacterium nodosum Rt17-B1 like"/>
    <property type="match status" value="1"/>
</dbReference>
<organism evidence="3 4">
    <name type="scientific">Epilithonimonas arachidiradicis</name>
    <dbReference type="NCBI Taxonomy" id="1617282"/>
    <lineage>
        <taxon>Bacteria</taxon>
        <taxon>Pseudomonadati</taxon>
        <taxon>Bacteroidota</taxon>
        <taxon>Flavobacteriia</taxon>
        <taxon>Flavobacteriales</taxon>
        <taxon>Weeksellaceae</taxon>
        <taxon>Chryseobacterium group</taxon>
        <taxon>Epilithonimonas</taxon>
    </lineage>
</organism>
<accession>A0A420CMZ9</accession>
<protein>
    <submittedName>
        <fullName evidence="3">Uncharacterized protein DUF4163</fullName>
    </submittedName>
</protein>
<dbReference type="Proteomes" id="UP000658202">
    <property type="component" value="Unassembled WGS sequence"/>
</dbReference>
<keyword evidence="5" id="KW-1185">Reference proteome</keyword>
<comment type="caution">
    <text evidence="3">The sequence shown here is derived from an EMBL/GenBank/DDBJ whole genome shotgun (WGS) entry which is preliminary data.</text>
</comment>
<dbReference type="EMBL" id="RAQH01000010">
    <property type="protein sequence ID" value="RKE79775.1"/>
    <property type="molecule type" value="Genomic_DNA"/>
</dbReference>
<dbReference type="InterPro" id="IPR021729">
    <property type="entry name" value="DUF3298"/>
</dbReference>
<reference evidence="2" key="4">
    <citation type="submission" date="2024-05" db="EMBL/GenBank/DDBJ databases">
        <authorList>
            <person name="Sun Q."/>
            <person name="Sedlacek I."/>
        </authorList>
    </citation>
    <scope>NUCLEOTIDE SEQUENCE</scope>
    <source>
        <strain evidence="2">CCM 8490</strain>
    </source>
</reference>
<gene>
    <name evidence="3" type="ORF">BXY58_3148</name>
    <name evidence="2" type="ORF">GCM10007332_11910</name>
</gene>
<dbReference type="EMBL" id="BMCW01000001">
    <property type="protein sequence ID" value="GGG51859.1"/>
    <property type="molecule type" value="Genomic_DNA"/>
</dbReference>
<reference evidence="5" key="3">
    <citation type="journal article" date="2019" name="Int. J. Syst. Evol. Microbiol.">
        <title>The Global Catalogue of Microorganisms (GCM) 10K type strain sequencing project: providing services to taxonomists for standard genome sequencing and annotation.</title>
        <authorList>
            <consortium name="The Broad Institute Genomics Platform"/>
            <consortium name="The Broad Institute Genome Sequencing Center for Infectious Disease"/>
            <person name="Wu L."/>
            <person name="Ma J."/>
        </authorList>
    </citation>
    <scope>NUCLEOTIDE SEQUENCE [LARGE SCALE GENOMIC DNA]</scope>
    <source>
        <strain evidence="5">CCM 8490</strain>
    </source>
</reference>
<evidence type="ECO:0000259" key="1">
    <source>
        <dbReference type="Pfam" id="PF11738"/>
    </source>
</evidence>
<dbReference type="Proteomes" id="UP000285906">
    <property type="component" value="Unassembled WGS sequence"/>
</dbReference>
<reference evidence="2" key="1">
    <citation type="journal article" date="2014" name="Int. J. Syst. Evol. Microbiol.">
        <title>Complete genome of a new Firmicutes species belonging to the dominant human colonic microbiota ('Ruminococcus bicirculans') reveals two chromosomes and a selective capacity to utilize plant glucans.</title>
        <authorList>
            <consortium name="NISC Comparative Sequencing Program"/>
            <person name="Wegmann U."/>
            <person name="Louis P."/>
            <person name="Goesmann A."/>
            <person name="Henrissat B."/>
            <person name="Duncan S.H."/>
            <person name="Flint H.J."/>
        </authorList>
    </citation>
    <scope>NUCLEOTIDE SEQUENCE</scope>
    <source>
        <strain evidence="2">CCM 8490</strain>
    </source>
</reference>
<evidence type="ECO:0000313" key="4">
    <source>
        <dbReference type="Proteomes" id="UP000285906"/>
    </source>
</evidence>
<dbReference type="OrthoDB" id="594879at2"/>
<dbReference type="AlphaFoldDB" id="A0A420CMZ9"/>
<evidence type="ECO:0000313" key="2">
    <source>
        <dbReference type="EMBL" id="GGG51859.1"/>
    </source>
</evidence>
<dbReference type="RefSeq" id="WP_120214684.1">
    <property type="nucleotide sequence ID" value="NZ_BMCW01000001.1"/>
</dbReference>